<sequence length="65" mass="7464">MKTVSKLYTSQMSHEEIFGLEMRGRELRSEAFHKMLGSLSAKTGRLFRKALHIDSHGKLHHNARA</sequence>
<evidence type="ECO:0000313" key="2">
    <source>
        <dbReference type="Proteomes" id="UP000287502"/>
    </source>
</evidence>
<name>A0A3R5XXT8_9BACT</name>
<keyword evidence="2" id="KW-1185">Reference proteome</keyword>
<evidence type="ECO:0000313" key="1">
    <source>
        <dbReference type="EMBL" id="QAR33854.1"/>
    </source>
</evidence>
<gene>
    <name evidence="1" type="ORF">EP073_10715</name>
</gene>
<dbReference type="EMBL" id="CP035108">
    <property type="protein sequence ID" value="QAR33854.1"/>
    <property type="molecule type" value="Genomic_DNA"/>
</dbReference>
<dbReference type="KEGG" id="gtl:EP073_10715"/>
<protein>
    <submittedName>
        <fullName evidence="1">Uncharacterized protein</fullName>
    </submittedName>
</protein>
<reference evidence="1 2" key="1">
    <citation type="submission" date="2019-01" db="EMBL/GenBank/DDBJ databases">
        <title>Geovibrio thiophilus DSM 11263, complete genome.</title>
        <authorList>
            <person name="Spring S."/>
            <person name="Bunk B."/>
            <person name="Sproer C."/>
        </authorList>
    </citation>
    <scope>NUCLEOTIDE SEQUENCE [LARGE SCALE GENOMIC DNA]</scope>
    <source>
        <strain evidence="1 2">DSM 11263</strain>
    </source>
</reference>
<dbReference type="Proteomes" id="UP000287502">
    <property type="component" value="Chromosome"/>
</dbReference>
<dbReference type="RefSeq" id="WP_128467139.1">
    <property type="nucleotide sequence ID" value="NZ_CP035108.1"/>
</dbReference>
<dbReference type="AlphaFoldDB" id="A0A3R5XXT8"/>
<proteinExistence type="predicted"/>
<organism evidence="1 2">
    <name type="scientific">Geovibrio thiophilus</name>
    <dbReference type="NCBI Taxonomy" id="139438"/>
    <lineage>
        <taxon>Bacteria</taxon>
        <taxon>Pseudomonadati</taxon>
        <taxon>Deferribacterota</taxon>
        <taxon>Deferribacteres</taxon>
        <taxon>Deferribacterales</taxon>
        <taxon>Geovibrionaceae</taxon>
        <taxon>Geovibrio</taxon>
    </lineage>
</organism>
<accession>A0A3R5XXT8</accession>